<comment type="caution">
    <text evidence="1">The sequence shown here is derived from an EMBL/GenBank/DDBJ whole genome shotgun (WGS) entry which is preliminary data.</text>
</comment>
<dbReference type="AlphaFoldDB" id="X0WG99"/>
<gene>
    <name evidence="1" type="ORF">S01H1_66288</name>
</gene>
<reference evidence="1" key="1">
    <citation type="journal article" date="2014" name="Front. Microbiol.">
        <title>High frequency of phylogenetically diverse reductive dehalogenase-homologous genes in deep subseafloor sedimentary metagenomes.</title>
        <authorList>
            <person name="Kawai M."/>
            <person name="Futagami T."/>
            <person name="Toyoda A."/>
            <person name="Takaki Y."/>
            <person name="Nishi S."/>
            <person name="Hori S."/>
            <person name="Arai W."/>
            <person name="Tsubouchi T."/>
            <person name="Morono Y."/>
            <person name="Uchiyama I."/>
            <person name="Ito T."/>
            <person name="Fujiyama A."/>
            <person name="Inagaki F."/>
            <person name="Takami H."/>
        </authorList>
    </citation>
    <scope>NUCLEOTIDE SEQUENCE</scope>
    <source>
        <strain evidence="1">Expedition CK06-06</strain>
    </source>
</reference>
<dbReference type="EMBL" id="BARS01043823">
    <property type="protein sequence ID" value="GAG29715.1"/>
    <property type="molecule type" value="Genomic_DNA"/>
</dbReference>
<sequence>METIKPTYHTSHLGNFDFCGWSYYLEHIADEIEQGNYFTSAGNGVHVARKLNLRQKIKSGVDMDLAPMLDCARDDINDRVKTGRVDLKSSELTGLSQSSAAGRIIDRTVKMVEIDRRNLQSTIQPTEVEVDRKIILADWPFDLALRFDCLDTENYIDDCKTSKRKWTQEKSDSEIQPSTYYLGFRAHRGKDPTGFRHHCVICTPSGRVSAYPIITYRD</sequence>
<name>X0WG99_9ZZZZ</name>
<proteinExistence type="predicted"/>
<organism evidence="1">
    <name type="scientific">marine sediment metagenome</name>
    <dbReference type="NCBI Taxonomy" id="412755"/>
    <lineage>
        <taxon>unclassified sequences</taxon>
        <taxon>metagenomes</taxon>
        <taxon>ecological metagenomes</taxon>
    </lineage>
</organism>
<evidence type="ECO:0008006" key="2">
    <source>
        <dbReference type="Google" id="ProtNLM"/>
    </source>
</evidence>
<feature type="non-terminal residue" evidence="1">
    <location>
        <position position="218"/>
    </location>
</feature>
<protein>
    <recommendedName>
        <fullName evidence="2">PD-(D/E)XK endonuclease-like domain-containing protein</fullName>
    </recommendedName>
</protein>
<evidence type="ECO:0000313" key="1">
    <source>
        <dbReference type="EMBL" id="GAG29715.1"/>
    </source>
</evidence>
<accession>X0WG99</accession>